<dbReference type="Proteomes" id="UP000193642">
    <property type="component" value="Unassembled WGS sequence"/>
</dbReference>
<comment type="caution">
    <text evidence="14">The sequence shown here is derived from an EMBL/GenBank/DDBJ whole genome shotgun (WGS) entry which is preliminary data.</text>
</comment>
<dbReference type="EMBL" id="MCGO01000002">
    <property type="protein sequence ID" value="ORY52917.1"/>
    <property type="molecule type" value="Genomic_DNA"/>
</dbReference>
<dbReference type="GO" id="GO:0046872">
    <property type="term" value="F:metal ion binding"/>
    <property type="evidence" value="ECO:0007669"/>
    <property type="project" value="UniProtKB-KW"/>
</dbReference>
<feature type="domain" description="DNA polymerase Y-family little finger" evidence="13">
    <location>
        <begin position="53"/>
        <end position="157"/>
    </location>
</feature>
<dbReference type="EC" id="2.7.7.7" evidence="1"/>
<dbReference type="PANTHER" id="PTHR11076:SF33">
    <property type="entry name" value="DNA POLYMERASE KAPPA"/>
    <property type="match status" value="1"/>
</dbReference>
<dbReference type="STRING" id="329046.A0A1Y2D128"/>
<keyword evidence="8" id="KW-0239">DNA-directed DNA polymerase</keyword>
<dbReference type="SUPFAM" id="SSF100879">
    <property type="entry name" value="Lesion bypass DNA polymerase (Y-family), little finger domain"/>
    <property type="match status" value="1"/>
</dbReference>
<keyword evidence="15" id="KW-1185">Reference proteome</keyword>
<evidence type="ECO:0000313" key="15">
    <source>
        <dbReference type="Proteomes" id="UP000193642"/>
    </source>
</evidence>
<evidence type="ECO:0000256" key="12">
    <source>
        <dbReference type="SAM" id="MobiDB-lite"/>
    </source>
</evidence>
<protein>
    <recommendedName>
        <fullName evidence="1">DNA-directed DNA polymerase</fullName>
        <ecNumber evidence="1">2.7.7.7</ecNumber>
    </recommendedName>
</protein>
<dbReference type="InterPro" id="IPR036775">
    <property type="entry name" value="DNA_pol_Y-fam_lit_finger_sf"/>
</dbReference>
<dbReference type="GO" id="GO:0003684">
    <property type="term" value="F:damaged DNA binding"/>
    <property type="evidence" value="ECO:0007669"/>
    <property type="project" value="InterPro"/>
</dbReference>
<keyword evidence="3" id="KW-0548">Nucleotidyltransferase</keyword>
<reference evidence="14 15" key="1">
    <citation type="submission" date="2016-07" db="EMBL/GenBank/DDBJ databases">
        <title>Pervasive Adenine N6-methylation of Active Genes in Fungi.</title>
        <authorList>
            <consortium name="DOE Joint Genome Institute"/>
            <person name="Mondo S.J."/>
            <person name="Dannebaum R.O."/>
            <person name="Kuo R.C."/>
            <person name="Labutti K."/>
            <person name="Haridas S."/>
            <person name="Kuo A."/>
            <person name="Salamov A."/>
            <person name="Ahrendt S.R."/>
            <person name="Lipzen A."/>
            <person name="Sullivan W."/>
            <person name="Andreopoulos W.B."/>
            <person name="Clum A."/>
            <person name="Lindquist E."/>
            <person name="Daum C."/>
            <person name="Ramamoorthy G.K."/>
            <person name="Gryganskyi A."/>
            <person name="Culley D."/>
            <person name="Magnuson J.K."/>
            <person name="James T.Y."/>
            <person name="O'Malley M.A."/>
            <person name="Stajich J.E."/>
            <person name="Spatafora J.W."/>
            <person name="Visel A."/>
            <person name="Grigoriev I.V."/>
        </authorList>
    </citation>
    <scope>NUCLEOTIDE SEQUENCE [LARGE SCALE GENOMIC DNA]</scope>
    <source>
        <strain evidence="14 15">JEL800</strain>
    </source>
</reference>
<accession>A0A1Y2D128</accession>
<comment type="catalytic activity">
    <reaction evidence="10">
        <text>DNA(n) + a 2'-deoxyribonucleoside 5'-triphosphate = DNA(n+1) + diphosphate</text>
        <dbReference type="Rhea" id="RHEA:22508"/>
        <dbReference type="Rhea" id="RHEA-COMP:17339"/>
        <dbReference type="Rhea" id="RHEA-COMP:17340"/>
        <dbReference type="ChEBI" id="CHEBI:33019"/>
        <dbReference type="ChEBI" id="CHEBI:61560"/>
        <dbReference type="ChEBI" id="CHEBI:173112"/>
        <dbReference type="EC" id="2.7.7.7"/>
    </reaction>
</comment>
<sequence>MNVRIFPNNYNQKESHLPLLRLVLNPSLFDRCISISLGIGSVDVNRNDDAIQKGIGREQTAKMKTPEAMIEELEKLAQQLEEDMGESGLAGRCVTLKLKNEDFNLSTRSKTLSHYIWSADDMFNVAQELLCKELEANSNLSLRLIGLRMSTIVKKSELSQNKSIFVVDPSNEEPDSKKPNPTLPKRVTAQFALHQSKCK</sequence>
<keyword evidence="7" id="KW-0460">Magnesium</keyword>
<evidence type="ECO:0000256" key="7">
    <source>
        <dbReference type="ARBA" id="ARBA00022842"/>
    </source>
</evidence>
<keyword evidence="4" id="KW-0235">DNA replication</keyword>
<evidence type="ECO:0000256" key="10">
    <source>
        <dbReference type="ARBA" id="ARBA00049244"/>
    </source>
</evidence>
<dbReference type="InterPro" id="IPR050116">
    <property type="entry name" value="DNA_polymerase-Y"/>
</dbReference>
<evidence type="ECO:0000256" key="8">
    <source>
        <dbReference type="ARBA" id="ARBA00022932"/>
    </source>
</evidence>
<evidence type="ECO:0000256" key="11">
    <source>
        <dbReference type="SAM" id="Coils"/>
    </source>
</evidence>
<feature type="region of interest" description="Disordered" evidence="12">
    <location>
        <begin position="166"/>
        <end position="186"/>
    </location>
</feature>
<dbReference type="GO" id="GO:0006260">
    <property type="term" value="P:DNA replication"/>
    <property type="evidence" value="ECO:0007669"/>
    <property type="project" value="UniProtKB-KW"/>
</dbReference>
<dbReference type="Gene3D" id="3.30.1490.100">
    <property type="entry name" value="DNA polymerase, Y-family, little finger domain"/>
    <property type="match status" value="1"/>
</dbReference>
<keyword evidence="9" id="KW-0234">DNA repair</keyword>
<keyword evidence="6" id="KW-0227">DNA damage</keyword>
<dbReference type="GO" id="GO:0042276">
    <property type="term" value="P:error-prone translesion synthesis"/>
    <property type="evidence" value="ECO:0007669"/>
    <property type="project" value="TreeGrafter"/>
</dbReference>
<evidence type="ECO:0000256" key="2">
    <source>
        <dbReference type="ARBA" id="ARBA00022679"/>
    </source>
</evidence>
<dbReference type="FunFam" id="3.30.1490.100:FF:000004">
    <property type="entry name" value="DNA polymerase IV"/>
    <property type="match status" value="1"/>
</dbReference>
<proteinExistence type="predicted"/>
<dbReference type="PANTHER" id="PTHR11076">
    <property type="entry name" value="DNA REPAIR POLYMERASE UMUC / TRANSFERASE FAMILY MEMBER"/>
    <property type="match status" value="1"/>
</dbReference>
<keyword evidence="2" id="KW-0808">Transferase</keyword>
<dbReference type="GO" id="GO:0005634">
    <property type="term" value="C:nucleus"/>
    <property type="evidence" value="ECO:0007669"/>
    <property type="project" value="TreeGrafter"/>
</dbReference>
<dbReference type="GO" id="GO:0006281">
    <property type="term" value="P:DNA repair"/>
    <property type="evidence" value="ECO:0007669"/>
    <property type="project" value="UniProtKB-KW"/>
</dbReference>
<dbReference type="InterPro" id="IPR017961">
    <property type="entry name" value="DNA_pol_Y-fam_little_finger"/>
</dbReference>
<keyword evidence="5" id="KW-0479">Metal-binding</keyword>
<dbReference type="AlphaFoldDB" id="A0A1Y2D128"/>
<dbReference type="Pfam" id="PF11799">
    <property type="entry name" value="IMS_C"/>
    <property type="match status" value="1"/>
</dbReference>
<evidence type="ECO:0000256" key="4">
    <source>
        <dbReference type="ARBA" id="ARBA00022705"/>
    </source>
</evidence>
<feature type="coiled-coil region" evidence="11">
    <location>
        <begin position="63"/>
        <end position="90"/>
    </location>
</feature>
<keyword evidence="11" id="KW-0175">Coiled coil</keyword>
<evidence type="ECO:0000256" key="3">
    <source>
        <dbReference type="ARBA" id="ARBA00022695"/>
    </source>
</evidence>
<evidence type="ECO:0000256" key="5">
    <source>
        <dbReference type="ARBA" id="ARBA00022723"/>
    </source>
</evidence>
<evidence type="ECO:0000256" key="6">
    <source>
        <dbReference type="ARBA" id="ARBA00022763"/>
    </source>
</evidence>
<evidence type="ECO:0000256" key="1">
    <source>
        <dbReference type="ARBA" id="ARBA00012417"/>
    </source>
</evidence>
<evidence type="ECO:0000259" key="13">
    <source>
        <dbReference type="Pfam" id="PF11799"/>
    </source>
</evidence>
<gene>
    <name evidence="14" type="ORF">BCR33DRAFT_181358</name>
</gene>
<dbReference type="OrthoDB" id="1747274at2759"/>
<dbReference type="GO" id="GO:0003887">
    <property type="term" value="F:DNA-directed DNA polymerase activity"/>
    <property type="evidence" value="ECO:0007669"/>
    <property type="project" value="UniProtKB-KW"/>
</dbReference>
<evidence type="ECO:0000256" key="9">
    <source>
        <dbReference type="ARBA" id="ARBA00023204"/>
    </source>
</evidence>
<evidence type="ECO:0000313" key="14">
    <source>
        <dbReference type="EMBL" id="ORY52917.1"/>
    </source>
</evidence>
<name>A0A1Y2D128_9FUNG</name>
<organism evidence="14 15">
    <name type="scientific">Rhizoclosmatium globosum</name>
    <dbReference type="NCBI Taxonomy" id="329046"/>
    <lineage>
        <taxon>Eukaryota</taxon>
        <taxon>Fungi</taxon>
        <taxon>Fungi incertae sedis</taxon>
        <taxon>Chytridiomycota</taxon>
        <taxon>Chytridiomycota incertae sedis</taxon>
        <taxon>Chytridiomycetes</taxon>
        <taxon>Chytridiales</taxon>
        <taxon>Chytriomycetaceae</taxon>
        <taxon>Rhizoclosmatium</taxon>
    </lineage>
</organism>